<evidence type="ECO:0000256" key="11">
    <source>
        <dbReference type="ARBA" id="ARBA00023098"/>
    </source>
</evidence>
<evidence type="ECO:0000256" key="7">
    <source>
        <dbReference type="ARBA" id="ARBA00022692"/>
    </source>
</evidence>
<evidence type="ECO:0000256" key="5">
    <source>
        <dbReference type="ARBA" id="ARBA00022516"/>
    </source>
</evidence>
<dbReference type="AlphaFoldDB" id="A0AAJ6QVW1"/>
<evidence type="ECO:0000256" key="8">
    <source>
        <dbReference type="ARBA" id="ARBA00022798"/>
    </source>
</evidence>
<keyword evidence="12 14" id="KW-0472">Membrane</keyword>
<comment type="pathway">
    <text evidence="3">Lipid metabolism.</text>
</comment>
<evidence type="ECO:0000256" key="1">
    <source>
        <dbReference type="ARBA" id="ARBA00004477"/>
    </source>
</evidence>
<dbReference type="KEGG" id="goe:100905784"/>
<keyword evidence="6 14" id="KW-0808">Transferase</keyword>
<keyword evidence="9 14" id="KW-0256">Endoplasmic reticulum</keyword>
<gene>
    <name evidence="16" type="primary">LOC100905784</name>
</gene>
<keyword evidence="10 14" id="KW-1133">Transmembrane helix</keyword>
<dbReference type="RefSeq" id="XP_003745579.1">
    <property type="nucleotide sequence ID" value="XM_003745531.1"/>
</dbReference>
<reference evidence="16" key="1">
    <citation type="submission" date="2025-08" db="UniProtKB">
        <authorList>
            <consortium name="RefSeq"/>
        </authorList>
    </citation>
    <scope>IDENTIFICATION</scope>
</reference>
<dbReference type="GO" id="GO:0006071">
    <property type="term" value="P:glycerol metabolic process"/>
    <property type="evidence" value="ECO:0007669"/>
    <property type="project" value="UniProtKB-KW"/>
</dbReference>
<proteinExistence type="inferred from homology"/>
<evidence type="ECO:0000256" key="10">
    <source>
        <dbReference type="ARBA" id="ARBA00022989"/>
    </source>
</evidence>
<accession>A0AAJ6QVW1</accession>
<dbReference type="Pfam" id="PF03982">
    <property type="entry name" value="DAGAT"/>
    <property type="match status" value="1"/>
</dbReference>
<evidence type="ECO:0000256" key="14">
    <source>
        <dbReference type="RuleBase" id="RU367023"/>
    </source>
</evidence>
<dbReference type="PANTHER" id="PTHR12317">
    <property type="entry name" value="DIACYLGLYCEROL O-ACYLTRANSFERASE"/>
    <property type="match status" value="1"/>
</dbReference>
<protein>
    <recommendedName>
        <fullName evidence="14">Acyltransferase</fullName>
        <ecNumber evidence="14">2.3.1.-</ecNumber>
    </recommendedName>
</protein>
<dbReference type="CDD" id="cd07987">
    <property type="entry name" value="LPLAT_MGAT-like"/>
    <property type="match status" value="1"/>
</dbReference>
<dbReference type="GO" id="GO:0005789">
    <property type="term" value="C:endoplasmic reticulum membrane"/>
    <property type="evidence" value="ECO:0007669"/>
    <property type="project" value="UniProtKB-SubCell"/>
</dbReference>
<evidence type="ECO:0000313" key="16">
    <source>
        <dbReference type="RefSeq" id="XP_003745579.1"/>
    </source>
</evidence>
<keyword evidence="8" id="KW-0319">Glycerol metabolism</keyword>
<dbReference type="GeneID" id="100905784"/>
<evidence type="ECO:0000256" key="2">
    <source>
        <dbReference type="ARBA" id="ARBA00004771"/>
    </source>
</evidence>
<dbReference type="Proteomes" id="UP000694867">
    <property type="component" value="Unplaced"/>
</dbReference>
<name>A0AAJ6QVW1_9ACAR</name>
<evidence type="ECO:0000256" key="12">
    <source>
        <dbReference type="ARBA" id="ARBA00023136"/>
    </source>
</evidence>
<keyword evidence="11" id="KW-0443">Lipid metabolism</keyword>
<sequence length="348" mass="39595">MDKSFVDMVSSLGIELAPLKLPLERRLQTLAAIYFSFSFFGFGLLSISLCVYILFYASVVPRVLLFVYLVWYIWDMNSCIRGGRRSNWVRSWTIWRWFRDFFPIHLVKTADLDPEQNYIFGYHPHGITSAGAFSNFATEATGFSEKFPGIVPHLLTLEGQFFFPLHRELVLACGLSSVSRESIINLLNYKGKGNAAIIVIGGAQEALDAVPETYRLNLNSRRGFVRMAIQNGAQLVPVFSFGENDIFYQSPSDSESTVRKIQVALTRMLGFSPPIFHGRGVFQYTWGFIPFRKPIYTVIGAPIHVKKNADPSIEEIQDLHKKYIQALRSLFETHKKSFGAENIDLEIH</sequence>
<keyword evidence="5" id="KW-0444">Lipid biosynthesis</keyword>
<comment type="similarity">
    <text evidence="4 14">Belongs to the diacylglycerol acyltransferase family.</text>
</comment>
<comment type="pathway">
    <text evidence="2">Glycerolipid metabolism; triacylglycerol biosynthesis.</text>
</comment>
<keyword evidence="7 14" id="KW-0812">Transmembrane</keyword>
<evidence type="ECO:0000256" key="13">
    <source>
        <dbReference type="ARBA" id="ARBA00023315"/>
    </source>
</evidence>
<keyword evidence="15" id="KW-1185">Reference proteome</keyword>
<dbReference type="PANTHER" id="PTHR12317:SF0">
    <property type="entry name" value="ACYLTRANSFERASE"/>
    <property type="match status" value="1"/>
</dbReference>
<evidence type="ECO:0000256" key="6">
    <source>
        <dbReference type="ARBA" id="ARBA00022679"/>
    </source>
</evidence>
<dbReference type="EC" id="2.3.1.-" evidence="14"/>
<dbReference type="GO" id="GO:0019432">
    <property type="term" value="P:triglyceride biosynthetic process"/>
    <property type="evidence" value="ECO:0007669"/>
    <property type="project" value="TreeGrafter"/>
</dbReference>
<evidence type="ECO:0000256" key="3">
    <source>
        <dbReference type="ARBA" id="ARBA00005189"/>
    </source>
</evidence>
<evidence type="ECO:0000313" key="15">
    <source>
        <dbReference type="Proteomes" id="UP000694867"/>
    </source>
</evidence>
<organism evidence="15 16">
    <name type="scientific">Galendromus occidentalis</name>
    <name type="common">western predatory mite</name>
    <dbReference type="NCBI Taxonomy" id="34638"/>
    <lineage>
        <taxon>Eukaryota</taxon>
        <taxon>Metazoa</taxon>
        <taxon>Ecdysozoa</taxon>
        <taxon>Arthropoda</taxon>
        <taxon>Chelicerata</taxon>
        <taxon>Arachnida</taxon>
        <taxon>Acari</taxon>
        <taxon>Parasitiformes</taxon>
        <taxon>Mesostigmata</taxon>
        <taxon>Gamasina</taxon>
        <taxon>Phytoseioidea</taxon>
        <taxon>Phytoseiidae</taxon>
        <taxon>Typhlodrominae</taxon>
        <taxon>Galendromus</taxon>
    </lineage>
</organism>
<evidence type="ECO:0000256" key="9">
    <source>
        <dbReference type="ARBA" id="ARBA00022824"/>
    </source>
</evidence>
<keyword evidence="13" id="KW-0012">Acyltransferase</keyword>
<dbReference type="InterPro" id="IPR007130">
    <property type="entry name" value="DAGAT"/>
</dbReference>
<evidence type="ECO:0000256" key="4">
    <source>
        <dbReference type="ARBA" id="ARBA00005420"/>
    </source>
</evidence>
<feature type="transmembrane region" description="Helical" evidence="14">
    <location>
        <begin position="29"/>
        <end position="47"/>
    </location>
</feature>
<feature type="transmembrane region" description="Helical" evidence="14">
    <location>
        <begin position="53"/>
        <end position="74"/>
    </location>
</feature>
<dbReference type="GO" id="GO:0004144">
    <property type="term" value="F:diacylglycerol O-acyltransferase activity"/>
    <property type="evidence" value="ECO:0007669"/>
    <property type="project" value="TreeGrafter"/>
</dbReference>
<comment type="subcellular location">
    <subcellularLocation>
        <location evidence="1 14">Endoplasmic reticulum membrane</location>
        <topology evidence="1 14">Multi-pass membrane protein</topology>
    </subcellularLocation>
</comment>